<feature type="chain" id="PRO_5024278590" evidence="1">
    <location>
        <begin position="42"/>
        <end position="363"/>
    </location>
</feature>
<evidence type="ECO:0000313" key="3">
    <source>
        <dbReference type="EMBL" id="TYL72557.1"/>
    </source>
</evidence>
<dbReference type="EMBL" id="VSSR01000083">
    <property type="protein sequence ID" value="TYL72557.1"/>
    <property type="molecule type" value="Genomic_DNA"/>
</dbReference>
<dbReference type="PANTHER" id="PTHR30024">
    <property type="entry name" value="ALIPHATIC SULFONATES-BINDING PROTEIN-RELATED"/>
    <property type="match status" value="1"/>
</dbReference>
<evidence type="ECO:0000313" key="4">
    <source>
        <dbReference type="Proteomes" id="UP000324853"/>
    </source>
</evidence>
<name>A0A5S4W0E8_9BRAD</name>
<keyword evidence="1" id="KW-0732">Signal</keyword>
<evidence type="ECO:0000256" key="1">
    <source>
        <dbReference type="SAM" id="SignalP"/>
    </source>
</evidence>
<dbReference type="Proteomes" id="UP000324853">
    <property type="component" value="Unassembled WGS sequence"/>
</dbReference>
<organism evidence="3 4">
    <name type="scientific">Bradyrhizobium cytisi</name>
    <dbReference type="NCBI Taxonomy" id="515489"/>
    <lineage>
        <taxon>Bacteria</taxon>
        <taxon>Pseudomonadati</taxon>
        <taxon>Pseudomonadota</taxon>
        <taxon>Alphaproteobacteria</taxon>
        <taxon>Hyphomicrobiales</taxon>
        <taxon>Nitrobacteraceae</taxon>
        <taxon>Bradyrhizobium</taxon>
    </lineage>
</organism>
<proteinExistence type="predicted"/>
<feature type="domain" description="SsuA/THI5-like" evidence="2">
    <location>
        <begin position="88"/>
        <end position="280"/>
    </location>
</feature>
<dbReference type="OrthoDB" id="8877897at2"/>
<dbReference type="Gene3D" id="3.40.190.10">
    <property type="entry name" value="Periplasmic binding protein-like II"/>
    <property type="match status" value="2"/>
</dbReference>
<sequence>MSAILRLLRARRARLGRATRKTFRALLAGAMALGLTAPAFAEPPLEKTEIRYQGSAGQVTFIELAEDLGYLAPLKLKWVGNTISGPQDIQTVVTGDIDIGGAFYGAILKLIAAKAPVKAVVGYYGSDADTYYGSDADTYYGYFVKEDSPIKTGRDLIGKKVAVNTLGAHLELVLREYLARSGLSANEAKQVTLVAIPPVSGEQALRQGQVEVSALGGVLRDKALERGGIRSLFVDTDLFGQVTGGAYVLREKFMKDNPNASRKLVEGISRAIEWAQITPPEEVRARFDKIIAERKRNEDASSIKYWKSTGVASKGGVISDSEIQVWIDWLVKDGLFKPGQIKASDTYTNAFNYFRPGKTAEAR</sequence>
<dbReference type="SUPFAM" id="SSF53850">
    <property type="entry name" value="Periplasmic binding protein-like II"/>
    <property type="match status" value="1"/>
</dbReference>
<reference evidence="3 4" key="1">
    <citation type="submission" date="2019-08" db="EMBL/GenBank/DDBJ databases">
        <title>Bradyrhizobium hipponensis sp. nov., a rhizobium isolated from a Lupinus angustifolius root nodule in Tunisia.</title>
        <authorList>
            <person name="Off K."/>
            <person name="Rejili M."/>
            <person name="Mars M."/>
            <person name="Brachmann A."/>
            <person name="Marin M."/>
        </authorList>
    </citation>
    <scope>NUCLEOTIDE SEQUENCE [LARGE SCALE GENOMIC DNA]</scope>
    <source>
        <strain evidence="3 4">CTAW11</strain>
    </source>
</reference>
<dbReference type="AlphaFoldDB" id="A0A5S4W0E8"/>
<protein>
    <submittedName>
        <fullName evidence="3">ABC transporter substrate-binding protein</fullName>
    </submittedName>
</protein>
<evidence type="ECO:0000259" key="2">
    <source>
        <dbReference type="Pfam" id="PF09084"/>
    </source>
</evidence>
<gene>
    <name evidence="3" type="ORF">FXB38_38480</name>
</gene>
<dbReference type="PANTHER" id="PTHR30024:SF42">
    <property type="entry name" value="ALIPHATIC SULFONATES-BINDING PROTEIN-RELATED"/>
    <property type="match status" value="1"/>
</dbReference>
<keyword evidence="4" id="KW-1185">Reference proteome</keyword>
<feature type="signal peptide" evidence="1">
    <location>
        <begin position="1"/>
        <end position="41"/>
    </location>
</feature>
<dbReference type="Pfam" id="PF09084">
    <property type="entry name" value="NMT1"/>
    <property type="match status" value="1"/>
</dbReference>
<dbReference type="InterPro" id="IPR015168">
    <property type="entry name" value="SsuA/THI5"/>
</dbReference>
<comment type="caution">
    <text evidence="3">The sequence shown here is derived from an EMBL/GenBank/DDBJ whole genome shotgun (WGS) entry which is preliminary data.</text>
</comment>
<accession>A0A5S4W0E8</accession>